<dbReference type="Pfam" id="PF13581">
    <property type="entry name" value="HATPase_c_2"/>
    <property type="match status" value="1"/>
</dbReference>
<dbReference type="InterPro" id="IPR036890">
    <property type="entry name" value="HATPase_C_sf"/>
</dbReference>
<evidence type="ECO:0000313" key="4">
    <source>
        <dbReference type="Proteomes" id="UP000588098"/>
    </source>
</evidence>
<protein>
    <submittedName>
        <fullName evidence="3">Anti-sigma regulatory factor (Ser/Thr protein kinase)</fullName>
    </submittedName>
</protein>
<dbReference type="Gene3D" id="3.30.565.10">
    <property type="entry name" value="Histidine kinase-like ATPase, C-terminal domain"/>
    <property type="match status" value="1"/>
</dbReference>
<keyword evidence="4" id="KW-1185">Reference proteome</keyword>
<accession>A0A7W9QGF9</accession>
<dbReference type="InterPro" id="IPR003594">
    <property type="entry name" value="HATPase_dom"/>
</dbReference>
<keyword evidence="1" id="KW-0418">Kinase</keyword>
<keyword evidence="1" id="KW-0808">Transferase</keyword>
<evidence type="ECO:0000256" key="1">
    <source>
        <dbReference type="ARBA" id="ARBA00022527"/>
    </source>
</evidence>
<comment type="caution">
    <text evidence="3">The sequence shown here is derived from an EMBL/GenBank/DDBJ whole genome shotgun (WGS) entry which is preliminary data.</text>
</comment>
<dbReference type="CDD" id="cd16936">
    <property type="entry name" value="HATPase_RsbW-like"/>
    <property type="match status" value="1"/>
</dbReference>
<dbReference type="PANTHER" id="PTHR35526:SF3">
    <property type="entry name" value="ANTI-SIGMA-F FACTOR RSBW"/>
    <property type="match status" value="1"/>
</dbReference>
<evidence type="ECO:0000259" key="2">
    <source>
        <dbReference type="Pfam" id="PF13581"/>
    </source>
</evidence>
<evidence type="ECO:0000313" key="3">
    <source>
        <dbReference type="EMBL" id="MBB5938572.1"/>
    </source>
</evidence>
<dbReference type="AlphaFoldDB" id="A0A7W9QGF9"/>
<organism evidence="3 4">
    <name type="scientific">Streptomyces zagrosensis</name>
    <dbReference type="NCBI Taxonomy" id="1042984"/>
    <lineage>
        <taxon>Bacteria</taxon>
        <taxon>Bacillati</taxon>
        <taxon>Actinomycetota</taxon>
        <taxon>Actinomycetes</taxon>
        <taxon>Kitasatosporales</taxon>
        <taxon>Streptomycetaceae</taxon>
        <taxon>Streptomyces</taxon>
    </lineage>
</organism>
<dbReference type="RefSeq" id="WP_184576443.1">
    <property type="nucleotide sequence ID" value="NZ_JACHJL010000017.1"/>
</dbReference>
<keyword evidence="1" id="KW-0723">Serine/threonine-protein kinase</keyword>
<dbReference type="Proteomes" id="UP000588098">
    <property type="component" value="Unassembled WGS sequence"/>
</dbReference>
<sequence length="126" mass="13624">MLPVAGPSVSEARRHVKQTLRERHVLPDVIDTACLLVSEVVGNAVRHARSHAGIELCIRTESARVMVSVHDGDPQLPDQCKAPPGIEELGAEQESGRGLLLLSSLADEWGAQAGRSGKDVWFTLLR</sequence>
<gene>
    <name evidence="3" type="ORF">FHS42_005661</name>
</gene>
<dbReference type="PANTHER" id="PTHR35526">
    <property type="entry name" value="ANTI-SIGMA-F FACTOR RSBW-RELATED"/>
    <property type="match status" value="1"/>
</dbReference>
<dbReference type="EMBL" id="JACHJL010000017">
    <property type="protein sequence ID" value="MBB5938572.1"/>
    <property type="molecule type" value="Genomic_DNA"/>
</dbReference>
<reference evidence="3 4" key="1">
    <citation type="submission" date="2020-08" db="EMBL/GenBank/DDBJ databases">
        <title>Genomic Encyclopedia of Type Strains, Phase III (KMG-III): the genomes of soil and plant-associated and newly described type strains.</title>
        <authorList>
            <person name="Whitman W."/>
        </authorList>
    </citation>
    <scope>NUCLEOTIDE SEQUENCE [LARGE SCALE GENOMIC DNA]</scope>
    <source>
        <strain evidence="3 4">CECT 8305</strain>
    </source>
</reference>
<dbReference type="InterPro" id="IPR050267">
    <property type="entry name" value="Anti-sigma-factor_SerPK"/>
</dbReference>
<dbReference type="SUPFAM" id="SSF55874">
    <property type="entry name" value="ATPase domain of HSP90 chaperone/DNA topoisomerase II/histidine kinase"/>
    <property type="match status" value="1"/>
</dbReference>
<proteinExistence type="predicted"/>
<feature type="domain" description="Histidine kinase/HSP90-like ATPase" evidence="2">
    <location>
        <begin position="8"/>
        <end position="123"/>
    </location>
</feature>
<dbReference type="GO" id="GO:0004674">
    <property type="term" value="F:protein serine/threonine kinase activity"/>
    <property type="evidence" value="ECO:0007669"/>
    <property type="project" value="UniProtKB-KW"/>
</dbReference>
<name>A0A7W9QGF9_9ACTN</name>